<comment type="caution">
    <text evidence="1">The sequence shown here is derived from an EMBL/GenBank/DDBJ whole genome shotgun (WGS) entry which is preliminary data.</text>
</comment>
<reference evidence="1 2" key="1">
    <citation type="journal article" date="2022" name="Plant J.">
        <title>Chromosome-level genome of Camellia lanceoleosa provides a valuable resource for understanding genome evolution and self-incompatibility.</title>
        <authorList>
            <person name="Gong W."/>
            <person name="Xiao S."/>
            <person name="Wang L."/>
            <person name="Liao Z."/>
            <person name="Chang Y."/>
            <person name="Mo W."/>
            <person name="Hu G."/>
            <person name="Li W."/>
            <person name="Zhao G."/>
            <person name="Zhu H."/>
            <person name="Hu X."/>
            <person name="Ji K."/>
            <person name="Xiang X."/>
            <person name="Song Q."/>
            <person name="Yuan D."/>
            <person name="Jin S."/>
            <person name="Zhang L."/>
        </authorList>
    </citation>
    <scope>NUCLEOTIDE SEQUENCE [LARGE SCALE GENOMIC DNA]</scope>
    <source>
        <strain evidence="1">SQ_2022a</strain>
    </source>
</reference>
<keyword evidence="2" id="KW-1185">Reference proteome</keyword>
<keyword evidence="1" id="KW-0371">Homeobox</keyword>
<name>A0ACC0IMX2_9ERIC</name>
<accession>A0ACC0IMX2</accession>
<dbReference type="EMBL" id="CM045760">
    <property type="protein sequence ID" value="KAI8027033.1"/>
    <property type="molecule type" value="Genomic_DNA"/>
</dbReference>
<keyword evidence="1" id="KW-0238">DNA-binding</keyword>
<dbReference type="Proteomes" id="UP001060215">
    <property type="component" value="Chromosome 3"/>
</dbReference>
<proteinExistence type="predicted"/>
<protein>
    <submittedName>
        <fullName evidence="1">Homeobox-DDT domain protein RLT2</fullName>
    </submittedName>
</protein>
<sequence length="76" mass="8553">MVWRFLIKFADILGLWPFMLDEFVQAFHDYVKPTKARSSIGVTVAYGVTDSLRKANEIISEAAKGKGASIRVPKEH</sequence>
<gene>
    <name evidence="1" type="ORF">LOK49_LG02G00908</name>
</gene>
<evidence type="ECO:0000313" key="1">
    <source>
        <dbReference type="EMBL" id="KAI8027033.1"/>
    </source>
</evidence>
<evidence type="ECO:0000313" key="2">
    <source>
        <dbReference type="Proteomes" id="UP001060215"/>
    </source>
</evidence>
<organism evidence="1 2">
    <name type="scientific">Camellia lanceoleosa</name>
    <dbReference type="NCBI Taxonomy" id="1840588"/>
    <lineage>
        <taxon>Eukaryota</taxon>
        <taxon>Viridiplantae</taxon>
        <taxon>Streptophyta</taxon>
        <taxon>Embryophyta</taxon>
        <taxon>Tracheophyta</taxon>
        <taxon>Spermatophyta</taxon>
        <taxon>Magnoliopsida</taxon>
        <taxon>eudicotyledons</taxon>
        <taxon>Gunneridae</taxon>
        <taxon>Pentapetalae</taxon>
        <taxon>asterids</taxon>
        <taxon>Ericales</taxon>
        <taxon>Theaceae</taxon>
        <taxon>Camellia</taxon>
    </lineage>
</organism>